<accession>A0ABU3N427</accession>
<gene>
    <name evidence="1" type="ORF">MZO42_10960</name>
</gene>
<keyword evidence="1" id="KW-0547">Nucleotide-binding</keyword>
<sequence>MFFEGGPPLAEVQRQMRDVLALIQPKTAEDVRVVAAGLKNQPELYQGVFLEWAKPFGRLKARKQWDIARADPDALTDLLEMRLEAEKRRNLHRPRTAAELHSQSPQQYRVKGVFPAEGLAVVYGASGSAKSFLCVAAAAAIAEGDKFFGHGTRRAIVLYIALEGEAGYRGRTLAWQLHNGRPYPAEVGFWTEPFSLIEPQDVATIAALCPPGVVIIIDTLNRAAPGADENNSKDMGAIIAGAKTLQRETAGLVILVAHSGKDATRGLRGHSSLFAALDAAIYVERNGASRAWRVEKAKDGEDGAVHGFHLKGVTIGTDEDGDELTSAVVISEELPPPHLAKPLPQSCRLALETFHEAANTKGIVGPNGEFVGVPLQAWRIAFYRKSPAENDDAKRKAFNRARTELVERGMIAADNDNYRLAGENAAAGNLLIAACLQRDTGRDGTFA</sequence>
<dbReference type="GO" id="GO:0004386">
    <property type="term" value="F:helicase activity"/>
    <property type="evidence" value="ECO:0007669"/>
    <property type="project" value="UniProtKB-KW"/>
</dbReference>
<comment type="caution">
    <text evidence="1">The sequence shown here is derived from an EMBL/GenBank/DDBJ whole genome shotgun (WGS) entry which is preliminary data.</text>
</comment>
<keyword evidence="1" id="KW-0067">ATP-binding</keyword>
<proteinExistence type="predicted"/>
<dbReference type="Pfam" id="PF13481">
    <property type="entry name" value="AAA_25"/>
    <property type="match status" value="1"/>
</dbReference>
<dbReference type="InterPro" id="IPR027417">
    <property type="entry name" value="P-loop_NTPase"/>
</dbReference>
<keyword evidence="1" id="KW-0347">Helicase</keyword>
<dbReference type="SUPFAM" id="SSF52540">
    <property type="entry name" value="P-loop containing nucleoside triphosphate hydrolases"/>
    <property type="match status" value="1"/>
</dbReference>
<reference evidence="1" key="1">
    <citation type="submission" date="2022-04" db="EMBL/GenBank/DDBJ databases">
        <title>Tomato heritable bacteria conferring resistance against bacterial wilt.</title>
        <authorList>
            <person name="Yin J."/>
        </authorList>
    </citation>
    <scope>NUCLEOTIDE SEQUENCE</scope>
    <source>
        <strain evidence="1">Cra20</strain>
    </source>
</reference>
<name>A0ABU3N427_9SPHN</name>
<dbReference type="Gene3D" id="3.40.50.300">
    <property type="entry name" value="P-loop containing nucleotide triphosphate hydrolases"/>
    <property type="match status" value="1"/>
</dbReference>
<organism evidence="1">
    <name type="scientific">Sphingomonas psychrotolerans</name>
    <dbReference type="NCBI Taxonomy" id="1327635"/>
    <lineage>
        <taxon>Bacteria</taxon>
        <taxon>Pseudomonadati</taxon>
        <taxon>Pseudomonadota</taxon>
        <taxon>Alphaproteobacteria</taxon>
        <taxon>Sphingomonadales</taxon>
        <taxon>Sphingomonadaceae</taxon>
        <taxon>Sphingomonas</taxon>
    </lineage>
</organism>
<evidence type="ECO:0000313" key="1">
    <source>
        <dbReference type="EMBL" id="MDT8759217.1"/>
    </source>
</evidence>
<protein>
    <submittedName>
        <fullName evidence="1">Helicase RepA family protein</fullName>
    </submittedName>
</protein>
<keyword evidence="1" id="KW-0378">Hydrolase</keyword>
<dbReference type="EMBL" id="JALMLT010000002">
    <property type="protein sequence ID" value="MDT8759217.1"/>
    <property type="molecule type" value="Genomic_DNA"/>
</dbReference>